<feature type="compositionally biased region" description="Polar residues" evidence="1">
    <location>
        <begin position="44"/>
        <end position="53"/>
    </location>
</feature>
<keyword evidence="4" id="KW-1185">Reference proteome</keyword>
<dbReference type="EMBL" id="JAUSUO010000012">
    <property type="protein sequence ID" value="MDQ0344977.1"/>
    <property type="molecule type" value="Genomic_DNA"/>
</dbReference>
<reference evidence="3 4" key="1">
    <citation type="submission" date="2023-07" db="EMBL/GenBank/DDBJ databases">
        <title>Genomic Encyclopedia of Type Strains, Phase IV (KMG-IV): sequencing the most valuable type-strain genomes for metagenomic binning, comparative biology and taxonomic classification.</title>
        <authorList>
            <person name="Goeker M."/>
        </authorList>
    </citation>
    <scope>NUCLEOTIDE SEQUENCE [LARGE SCALE GENOMIC DNA]</scope>
    <source>
        <strain evidence="3 4">DSM 27848</strain>
    </source>
</reference>
<accession>A0ABU0D987</accession>
<dbReference type="InterPro" id="IPR043751">
    <property type="entry name" value="DUF5696"/>
</dbReference>
<feature type="compositionally biased region" description="Basic and acidic residues" evidence="1">
    <location>
        <begin position="31"/>
        <end position="43"/>
    </location>
</feature>
<organism evidence="3 4">
    <name type="scientific">Lederbergia wuyishanensis</name>
    <dbReference type="NCBI Taxonomy" id="1347903"/>
    <lineage>
        <taxon>Bacteria</taxon>
        <taxon>Bacillati</taxon>
        <taxon>Bacillota</taxon>
        <taxon>Bacilli</taxon>
        <taxon>Bacillales</taxon>
        <taxon>Bacillaceae</taxon>
        <taxon>Lederbergia</taxon>
    </lineage>
</organism>
<evidence type="ECO:0000313" key="3">
    <source>
        <dbReference type="EMBL" id="MDQ0344977.1"/>
    </source>
</evidence>
<evidence type="ECO:0000313" key="4">
    <source>
        <dbReference type="Proteomes" id="UP001232343"/>
    </source>
</evidence>
<protein>
    <submittedName>
        <fullName evidence="3">Uncharacterized protein</fullName>
    </submittedName>
</protein>
<keyword evidence="2" id="KW-0732">Signal</keyword>
<dbReference type="RefSeq" id="WP_244683007.1">
    <property type="nucleotide sequence ID" value="NZ_JALIRM010000014.1"/>
</dbReference>
<feature type="chain" id="PRO_5047100065" evidence="2">
    <location>
        <begin position="27"/>
        <end position="774"/>
    </location>
</feature>
<dbReference type="Proteomes" id="UP001232343">
    <property type="component" value="Unassembled WGS sequence"/>
</dbReference>
<gene>
    <name evidence="3" type="ORF">J2S14_003822</name>
</gene>
<proteinExistence type="predicted"/>
<comment type="caution">
    <text evidence="3">The sequence shown here is derived from an EMBL/GenBank/DDBJ whole genome shotgun (WGS) entry which is preliminary data.</text>
</comment>
<feature type="region of interest" description="Disordered" evidence="1">
    <location>
        <begin position="28"/>
        <end position="74"/>
    </location>
</feature>
<name>A0ABU0D987_9BACI</name>
<evidence type="ECO:0000256" key="2">
    <source>
        <dbReference type="SAM" id="SignalP"/>
    </source>
</evidence>
<sequence>MKKRKKVILLLVLCFVLSLGSISAFANNDQSGKDSKNEKKVSESKTGSKSGSAFLNGLKNRGKTDDKSPSFLPQESDLQVVAENNDLILKADQKTGHFIVLNKKSGNEFRSFPNPDKWDINGTASVWISHLQSPFMFSYTEMNVRKDIVKESNFLQQEGTVDFKRIEDGFQITYEMPNIGFVIPIEVRLGKDFIETKVLAEGIIDEKAKDKKQLKDPLARLVSIRLFPFLGADTSEGENGFIFLPDGSGALVDFKKHRASTTNLYSERVYGDDVSFSTNFSTRLPVRMPIFGIKSGDQAILGVIREGDSYTNIVSAPSQSLSQYNWSTAEHLFRFKFYQTTDRKKSTGFYTYTKDIQRTDRVTRYYMIEKENLGYVDLAERYRQYLMEEQGIEKKEIDNENINLHLNILGGGTKTGFIFDSFLPLTTTEQATQIVEELKNQGVKGMSITYHGWQNKGYEKFGGHFPISKGLGGNDGMKKFIDFAHSNGYSVYFDASSYTFNNTGKDGFRPNRDGLRDLSSTVIASGKSKSDIVFVSPLFMEKVILKDLSKAKDLGVDGYLYGAGVGSMLATDYNDYHFAPRDVVKDSQQKILDATEKELGNVQVMAGNFYSLNNSNHMDMLDSDYSYDLFVDRKIPFAQIALHGLLSYTFNYGNMGGSITQNFLKGIEYGASPSFIVTYEESKKLLESKTLTGFYSTYYKDWESQIVNQYQRYNEALGSVQDQFITDHRQLASGVFETTYENGKRIIVNYNKNPFTHEGISIEAEDFVVLEGGK</sequence>
<evidence type="ECO:0000256" key="1">
    <source>
        <dbReference type="SAM" id="MobiDB-lite"/>
    </source>
</evidence>
<feature type="signal peptide" evidence="2">
    <location>
        <begin position="1"/>
        <end position="26"/>
    </location>
</feature>
<dbReference type="Pfam" id="PF18952">
    <property type="entry name" value="DUF5696"/>
    <property type="match status" value="1"/>
</dbReference>